<proteinExistence type="predicted"/>
<sequence length="512" mass="58892">MYSYEDRIRAVELYIKVGKRIGVTIRQLGYPTKNALKSWYAEYERCLDLGRGYKTSRSKYSLAQREKAVEYYLEHGRSIAATVTALGYPARDSLRAWIYELHPELHTHVVGRSDGLARPPAVKHAAVIALCTRKESAKALAEKLGVCRPTLYNWKNQLLGPEVSASMKRRLESPSSSEREELERQLESLRLDVRRLQLEHDLLMKANELIKKDTGIDRQILTNREKTLLADALRQTYSLSELLEALGLARSSYFYHRARMQVAEKYIEVRRAMADIFERNHRCYGYRRMRASLSRQRVRLSEKVVQRLMKQECLVVAKPKRRRYGSYLGEISPAPENLLNRDFTAVAPNEKWLTDISEFQIPAGKVYLSPVIDCFDGKVISWSIGTRPDAELVNTMLDAAVETVAGNDKRPVVHSDRGAHYRWPGWLSRIADAKIIRSMSRKGCSPDNAACEGFFGRLKTELFYPRNWQSTSIEQFIQTLDSYIRWYNEKRIKISLGALSPIEYRESLGLAA</sequence>
<dbReference type="AlphaFoldDB" id="A0A0P9N5R9"/>
<dbReference type="EMBL" id="LJQD01000174">
    <property type="protein sequence ID" value="KPW97441.1"/>
    <property type="molecule type" value="Genomic_DNA"/>
</dbReference>
<gene>
    <name evidence="3" type="ORF">ALO79_03660</name>
</gene>
<accession>A0A0P9N5R9</accession>
<evidence type="ECO:0000313" key="3">
    <source>
        <dbReference type="EMBL" id="KPW97441.1"/>
    </source>
</evidence>
<dbReference type="InterPro" id="IPR012337">
    <property type="entry name" value="RNaseH-like_sf"/>
</dbReference>
<dbReference type="SUPFAM" id="SSF53098">
    <property type="entry name" value="Ribonuclease H-like"/>
    <property type="match status" value="1"/>
</dbReference>
<dbReference type="PATRIC" id="fig|264450.4.peg.4396"/>
<reference evidence="3 4" key="1">
    <citation type="submission" date="2015-09" db="EMBL/GenBank/DDBJ databases">
        <title>Genome announcement of multiple Pseudomonas syringae strains.</title>
        <authorList>
            <person name="Thakur S."/>
            <person name="Wang P.W."/>
            <person name="Gong Y."/>
            <person name="Weir B.S."/>
            <person name="Guttman D.S."/>
        </authorList>
    </citation>
    <scope>NUCLEOTIDE SEQUENCE [LARGE SCALE GENOMIC DNA]</scope>
    <source>
        <strain evidence="3 4">ICMP9419</strain>
    </source>
</reference>
<feature type="coiled-coil region" evidence="1">
    <location>
        <begin position="179"/>
        <end position="206"/>
    </location>
</feature>
<dbReference type="InterPro" id="IPR009057">
    <property type="entry name" value="Homeodomain-like_sf"/>
</dbReference>
<evidence type="ECO:0000256" key="1">
    <source>
        <dbReference type="SAM" id="Coils"/>
    </source>
</evidence>
<name>A0A0P9N5R9_PSESX</name>
<dbReference type="InterPro" id="IPR036397">
    <property type="entry name" value="RNaseH_sf"/>
</dbReference>
<dbReference type="GO" id="GO:0043565">
    <property type="term" value="F:sequence-specific DNA binding"/>
    <property type="evidence" value="ECO:0007669"/>
    <property type="project" value="InterPro"/>
</dbReference>
<dbReference type="Gene3D" id="3.30.420.10">
    <property type="entry name" value="Ribonuclease H-like superfamily/Ribonuclease H"/>
    <property type="match status" value="1"/>
</dbReference>
<dbReference type="SUPFAM" id="SSF46689">
    <property type="entry name" value="Homeodomain-like"/>
    <property type="match status" value="1"/>
</dbReference>
<feature type="domain" description="Integrase catalytic" evidence="2">
    <location>
        <begin position="344"/>
        <end position="509"/>
    </location>
</feature>
<dbReference type="Pfam" id="PF13276">
    <property type="entry name" value="HTH_21"/>
    <property type="match status" value="1"/>
</dbReference>
<dbReference type="InterPro" id="IPR010921">
    <property type="entry name" value="Trp_repressor/repl_initiator"/>
</dbReference>
<dbReference type="PANTHER" id="PTHR46889">
    <property type="entry name" value="TRANSPOSASE INSF FOR INSERTION SEQUENCE IS3B-RELATED"/>
    <property type="match status" value="1"/>
</dbReference>
<dbReference type="InterPro" id="IPR048020">
    <property type="entry name" value="Transpos_IS3"/>
</dbReference>
<dbReference type="PANTHER" id="PTHR46889:SF4">
    <property type="entry name" value="TRANSPOSASE INSO FOR INSERTION SEQUENCE ELEMENT IS911B-RELATED"/>
    <property type="match status" value="1"/>
</dbReference>
<dbReference type="Pfam" id="PF13333">
    <property type="entry name" value="rve_2"/>
    <property type="match status" value="1"/>
</dbReference>
<dbReference type="InterPro" id="IPR025948">
    <property type="entry name" value="HTH-like_dom"/>
</dbReference>
<protein>
    <submittedName>
        <fullName evidence="3">Transposase</fullName>
    </submittedName>
</protein>
<evidence type="ECO:0000259" key="2">
    <source>
        <dbReference type="PROSITE" id="PS50994"/>
    </source>
</evidence>
<evidence type="ECO:0000313" key="4">
    <source>
        <dbReference type="Proteomes" id="UP000050381"/>
    </source>
</evidence>
<dbReference type="NCBIfam" id="NF033516">
    <property type="entry name" value="transpos_IS3"/>
    <property type="match status" value="1"/>
</dbReference>
<keyword evidence="1" id="KW-0175">Coiled coil</keyword>
<dbReference type="Proteomes" id="UP000050381">
    <property type="component" value="Unassembled WGS sequence"/>
</dbReference>
<dbReference type="RefSeq" id="WP_057431360.1">
    <property type="nucleotide sequence ID" value="NZ_LIIH01000127.1"/>
</dbReference>
<dbReference type="PROSITE" id="PS50994">
    <property type="entry name" value="INTEGRASE"/>
    <property type="match status" value="1"/>
</dbReference>
<organism evidence="3 4">
    <name type="scientific">Pseudomonas syringae pv. castaneae</name>
    <dbReference type="NCBI Taxonomy" id="264450"/>
    <lineage>
        <taxon>Bacteria</taxon>
        <taxon>Pseudomonadati</taxon>
        <taxon>Pseudomonadota</taxon>
        <taxon>Gammaproteobacteria</taxon>
        <taxon>Pseudomonadales</taxon>
        <taxon>Pseudomonadaceae</taxon>
        <taxon>Pseudomonas</taxon>
        <taxon>Pseudomonas syringae</taxon>
    </lineage>
</organism>
<dbReference type="GO" id="GO:0015074">
    <property type="term" value="P:DNA integration"/>
    <property type="evidence" value="ECO:0007669"/>
    <property type="project" value="InterPro"/>
</dbReference>
<dbReference type="Pfam" id="PF00665">
    <property type="entry name" value="rve"/>
    <property type="match status" value="1"/>
</dbReference>
<dbReference type="InterPro" id="IPR001584">
    <property type="entry name" value="Integrase_cat-core"/>
</dbReference>
<comment type="caution">
    <text evidence="3">The sequence shown here is derived from an EMBL/GenBank/DDBJ whole genome shotgun (WGS) entry which is preliminary data.</text>
</comment>
<dbReference type="InterPro" id="IPR050900">
    <property type="entry name" value="Transposase_IS3/IS150/IS904"/>
</dbReference>
<dbReference type="SUPFAM" id="SSF48295">
    <property type="entry name" value="TrpR-like"/>
    <property type="match status" value="1"/>
</dbReference>